<evidence type="ECO:0000256" key="9">
    <source>
        <dbReference type="ARBA" id="ARBA00023326"/>
    </source>
</evidence>
<feature type="signal peptide" evidence="10">
    <location>
        <begin position="1"/>
        <end position="18"/>
    </location>
</feature>
<name>A0A2K0TF09_9HYPO</name>
<reference evidence="11 12" key="1">
    <citation type="submission" date="2017-02" db="EMBL/GenBank/DDBJ databases">
        <title>Genomes of Trichoderma spp. with biocontrol activity.</title>
        <authorList>
            <person name="Gardiner D."/>
            <person name="Kazan K."/>
            <person name="Vos C."/>
            <person name="Harvey P."/>
        </authorList>
    </citation>
    <scope>NUCLEOTIDE SEQUENCE [LARGE SCALE GENOMIC DNA]</scope>
    <source>
        <strain evidence="11 12">A5MH</strain>
    </source>
</reference>
<dbReference type="GO" id="GO:0000272">
    <property type="term" value="P:polysaccharide catabolic process"/>
    <property type="evidence" value="ECO:0007669"/>
    <property type="project" value="UniProtKB-KW"/>
</dbReference>
<dbReference type="EC" id="3.2.1.132" evidence="10"/>
<keyword evidence="7" id="KW-0119">Carbohydrate metabolism</keyword>
<dbReference type="OrthoDB" id="4756206at2759"/>
<dbReference type="GO" id="GO:0005576">
    <property type="term" value="C:extracellular region"/>
    <property type="evidence" value="ECO:0007669"/>
    <property type="project" value="UniProtKB-SubCell"/>
</dbReference>
<dbReference type="Pfam" id="PF07335">
    <property type="entry name" value="Glyco_hydro_75"/>
    <property type="match status" value="1"/>
</dbReference>
<keyword evidence="5 10" id="KW-0732">Signal</keyword>
<evidence type="ECO:0000256" key="10">
    <source>
        <dbReference type="RuleBase" id="RU361208"/>
    </source>
</evidence>
<dbReference type="InterPro" id="IPR009939">
    <property type="entry name" value="Chitosanase_fungal"/>
</dbReference>
<dbReference type="PANTHER" id="PTHR42061:SF6">
    <property type="entry name" value="ENDO-CHITOSANASE"/>
    <property type="match status" value="1"/>
</dbReference>
<keyword evidence="4" id="KW-0964">Secreted</keyword>
<comment type="subcellular location">
    <subcellularLocation>
        <location evidence="2 10">Secreted</location>
    </subcellularLocation>
</comment>
<comment type="function">
    <text evidence="10">Chitosanase catalyzing the endo-type cleavage of chitosan, the deacylated form of chitin. Chitosanase may be crucial in the degradation of the deacetylated portion of chitin in the fungal cell wall.</text>
</comment>
<evidence type="ECO:0000256" key="6">
    <source>
        <dbReference type="ARBA" id="ARBA00022801"/>
    </source>
</evidence>
<keyword evidence="9 10" id="KW-0624">Polysaccharide degradation</keyword>
<evidence type="ECO:0000256" key="7">
    <source>
        <dbReference type="ARBA" id="ARBA00023277"/>
    </source>
</evidence>
<keyword evidence="6 10" id="KW-0378">Hydrolase</keyword>
<dbReference type="AlphaFoldDB" id="A0A2K0TF09"/>
<comment type="caution">
    <text evidence="11">The sequence shown here is derived from an EMBL/GenBank/DDBJ whole genome shotgun (WGS) entry which is preliminary data.</text>
</comment>
<dbReference type="EMBL" id="MTYH01000036">
    <property type="protein sequence ID" value="PNP44113.1"/>
    <property type="molecule type" value="Genomic_DNA"/>
</dbReference>
<gene>
    <name evidence="11" type="ORF">TGAMA5MH_04398</name>
</gene>
<evidence type="ECO:0000313" key="11">
    <source>
        <dbReference type="EMBL" id="PNP44113.1"/>
    </source>
</evidence>
<evidence type="ECO:0000313" key="12">
    <source>
        <dbReference type="Proteomes" id="UP000236546"/>
    </source>
</evidence>
<organism evidence="11 12">
    <name type="scientific">Trichoderma gamsii</name>
    <dbReference type="NCBI Taxonomy" id="398673"/>
    <lineage>
        <taxon>Eukaryota</taxon>
        <taxon>Fungi</taxon>
        <taxon>Dikarya</taxon>
        <taxon>Ascomycota</taxon>
        <taxon>Pezizomycotina</taxon>
        <taxon>Sordariomycetes</taxon>
        <taxon>Hypocreomycetidae</taxon>
        <taxon>Hypocreales</taxon>
        <taxon>Hypocreaceae</taxon>
        <taxon>Trichoderma</taxon>
    </lineage>
</organism>
<evidence type="ECO:0000256" key="2">
    <source>
        <dbReference type="ARBA" id="ARBA00004613"/>
    </source>
</evidence>
<dbReference type="Proteomes" id="UP000236546">
    <property type="component" value="Unassembled WGS sequence"/>
</dbReference>
<comment type="similarity">
    <text evidence="3 10">Belongs to the glycosyl hydrolase 75 family.</text>
</comment>
<evidence type="ECO:0000256" key="8">
    <source>
        <dbReference type="ARBA" id="ARBA00023295"/>
    </source>
</evidence>
<feature type="chain" id="PRO_5014211383" description="Endo-chitosanase" evidence="10">
    <location>
        <begin position="19"/>
        <end position="409"/>
    </location>
</feature>
<keyword evidence="8 10" id="KW-0326">Glycosidase</keyword>
<evidence type="ECO:0000256" key="4">
    <source>
        <dbReference type="ARBA" id="ARBA00022525"/>
    </source>
</evidence>
<evidence type="ECO:0000256" key="1">
    <source>
        <dbReference type="ARBA" id="ARBA00000405"/>
    </source>
</evidence>
<proteinExistence type="inferred from homology"/>
<evidence type="ECO:0000256" key="3">
    <source>
        <dbReference type="ARBA" id="ARBA00007799"/>
    </source>
</evidence>
<accession>A0A2K0TF09</accession>
<dbReference type="PANTHER" id="PTHR42061">
    <property type="entry name" value="ENDO-CHITOSANASE"/>
    <property type="match status" value="1"/>
</dbReference>
<comment type="catalytic activity">
    <reaction evidence="1 10">
        <text>Endohydrolysis of beta-(1-&gt;4)-linkages between D-glucosamine residues in a partly acetylated chitosan.</text>
        <dbReference type="EC" id="3.2.1.132"/>
    </reaction>
</comment>
<sequence length="409" mass="39993">MAVFKAVVLASLASAAAAKSVPANLQNLYNSIIAQGSCNDQLASGFYSEDNDGGTTSYCGDHLNDYGIVYLQSTGGRLANMDIDCDGIQGGPADDGRCGDSSDTQSITAFQDTVASYGTGQRDLDANAHPYVVFGNDGSRPGWKTFDPQSVGVEPLSVMAVVCNNQLVYGVWGDSNGDDGDFPVVGEASIALATACFGNGINGDNGHDQDDVLYIAFTGFGAVPGARGAQWNAQDYTDFENSISALGDSLVARIGNSSGGGGGGGSSGGGGGSTCSWEGHCAGASCGSDDDCSDDLTCSNGVCSGGSSSGGGGSSGGNGGGSSGGGGGSTSCDWEGHCSGASCGSDDDCADDLTCSNGVCSGGSGGSSGGGGGGGSSSCSWEGHCFGAPCGSDDDCSDPWECVNGSCGN</sequence>
<protein>
    <recommendedName>
        <fullName evidence="10">Endo-chitosanase</fullName>
        <ecNumber evidence="10">3.2.1.132</ecNumber>
    </recommendedName>
</protein>
<evidence type="ECO:0000256" key="5">
    <source>
        <dbReference type="ARBA" id="ARBA00022729"/>
    </source>
</evidence>
<dbReference type="GO" id="GO:0016977">
    <property type="term" value="F:chitosanase activity"/>
    <property type="evidence" value="ECO:0007669"/>
    <property type="project" value="UniProtKB-EC"/>
</dbReference>